<gene>
    <name evidence="1" type="ORF">BO88DRAFT_402086</name>
</gene>
<keyword evidence="2" id="KW-1185">Reference proteome</keyword>
<accession>A0A319BL61</accession>
<proteinExistence type="predicted"/>
<evidence type="ECO:0000313" key="1">
    <source>
        <dbReference type="EMBL" id="PYH73034.1"/>
    </source>
</evidence>
<dbReference type="EMBL" id="KZ821616">
    <property type="protein sequence ID" value="PYH73034.1"/>
    <property type="molecule type" value="Genomic_DNA"/>
</dbReference>
<sequence length="87" mass="10065">MIDNSVVMRYHIAMFSGCSGSYLSDSSPRVEDDQCLMWLSQKLISFAMTTYLESSRHLSKKYSLSRPFDRQIRVRTDLASAEFRLAM</sequence>
<organism evidence="1 2">
    <name type="scientific">Aspergillus vadensis (strain CBS 113365 / IMI 142717 / IBT 24658)</name>
    <dbReference type="NCBI Taxonomy" id="1448311"/>
    <lineage>
        <taxon>Eukaryota</taxon>
        <taxon>Fungi</taxon>
        <taxon>Dikarya</taxon>
        <taxon>Ascomycota</taxon>
        <taxon>Pezizomycotina</taxon>
        <taxon>Eurotiomycetes</taxon>
        <taxon>Eurotiomycetidae</taxon>
        <taxon>Eurotiales</taxon>
        <taxon>Aspergillaceae</taxon>
        <taxon>Aspergillus</taxon>
        <taxon>Aspergillus subgen. Circumdati</taxon>
    </lineage>
</organism>
<dbReference type="GeneID" id="37210603"/>
<reference evidence="1" key="1">
    <citation type="submission" date="2016-12" db="EMBL/GenBank/DDBJ databases">
        <title>The genomes of Aspergillus section Nigri reveals drivers in fungal speciation.</title>
        <authorList>
            <consortium name="DOE Joint Genome Institute"/>
            <person name="Vesth T.C."/>
            <person name="Nybo J."/>
            <person name="Theobald S."/>
            <person name="Brandl J."/>
            <person name="Frisvad J.C."/>
            <person name="Nielsen K.F."/>
            <person name="Lyhne E.K."/>
            <person name="Kogle M.E."/>
            <person name="Kuo A."/>
            <person name="Riley R."/>
            <person name="Clum A."/>
            <person name="Nolan M."/>
            <person name="Lipzen A."/>
            <person name="Salamov A."/>
            <person name="Henrissat B."/>
            <person name="Wiebenga A."/>
            <person name="De Vries R.P."/>
            <person name="Grigoriev I.V."/>
            <person name="Mortensen U.H."/>
            <person name="Andersen M.R."/>
            <person name="Baker S.E."/>
        </authorList>
    </citation>
    <scope>NUCLEOTIDE SEQUENCE [LARGE SCALE GENOMIC DNA]</scope>
    <source>
        <strain evidence="1">CBS 113365</strain>
    </source>
</reference>
<dbReference type="RefSeq" id="XP_025566828.1">
    <property type="nucleotide sequence ID" value="XM_025706011.1"/>
</dbReference>
<protein>
    <submittedName>
        <fullName evidence="1">Uncharacterized protein</fullName>
    </submittedName>
</protein>
<dbReference type="Proteomes" id="UP000248405">
    <property type="component" value="Unassembled WGS sequence"/>
</dbReference>
<dbReference type="AlphaFoldDB" id="A0A319BL61"/>
<evidence type="ECO:0000313" key="2">
    <source>
        <dbReference type="Proteomes" id="UP000248405"/>
    </source>
</evidence>
<name>A0A319BL61_ASPVC</name>